<evidence type="ECO:0000313" key="2">
    <source>
        <dbReference type="EMBL" id="GAA1726833.1"/>
    </source>
</evidence>
<accession>A0ABP4VHG8</accession>
<dbReference type="PANTHER" id="PTHR47129">
    <property type="entry name" value="QUINONE OXIDOREDUCTASE 2"/>
    <property type="match status" value="1"/>
</dbReference>
<sequence>MSQPLVAVTGSTGAVGGAVARLLSEAGVEQRLLVRSPDRAPALEGAEVRPADYRDRAASAVAMAGVDVLFMVSAPESTERLDLHRSFIDAAAAAGVRHVVYTSFHAAGPDAVFTLARDHGVTEEYVRSSGLGWTFLRDAFYLDLMPHFVGDDGVIRGPAGDGRAALVAREDVARSAAAVLSNPEPHRERTYDLTGREALTLAEVAATIAVARGADVRFHDETVDEAYASRASYGAPQWQLDAWVSTYTSIAMGEQAEISGDVLALTGREPLTLAEHLAAG</sequence>
<name>A0ABP4VHG8_9ACTN</name>
<dbReference type="InterPro" id="IPR036291">
    <property type="entry name" value="NAD(P)-bd_dom_sf"/>
</dbReference>
<dbReference type="Gene3D" id="3.90.25.10">
    <property type="entry name" value="UDP-galactose 4-epimerase, domain 1"/>
    <property type="match status" value="1"/>
</dbReference>
<dbReference type="Gene3D" id="3.40.50.720">
    <property type="entry name" value="NAD(P)-binding Rossmann-like Domain"/>
    <property type="match status" value="1"/>
</dbReference>
<comment type="caution">
    <text evidence="2">The sequence shown here is derived from an EMBL/GenBank/DDBJ whole genome shotgun (WGS) entry which is preliminary data.</text>
</comment>
<evidence type="ECO:0000259" key="1">
    <source>
        <dbReference type="Pfam" id="PF13460"/>
    </source>
</evidence>
<proteinExistence type="predicted"/>
<dbReference type="Proteomes" id="UP001501057">
    <property type="component" value="Unassembled WGS sequence"/>
</dbReference>
<dbReference type="PANTHER" id="PTHR47129:SF1">
    <property type="entry name" value="NMRA-LIKE DOMAIN-CONTAINING PROTEIN"/>
    <property type="match status" value="1"/>
</dbReference>
<feature type="domain" description="NAD(P)-binding" evidence="1">
    <location>
        <begin position="10"/>
        <end position="183"/>
    </location>
</feature>
<keyword evidence="3" id="KW-1185">Reference proteome</keyword>
<dbReference type="Pfam" id="PF13460">
    <property type="entry name" value="NAD_binding_10"/>
    <property type="match status" value="1"/>
</dbReference>
<dbReference type="InterPro" id="IPR052718">
    <property type="entry name" value="NmrA-type_oxidoreductase"/>
</dbReference>
<protein>
    <submittedName>
        <fullName evidence="2">SDR family oxidoreductase</fullName>
    </submittedName>
</protein>
<evidence type="ECO:0000313" key="3">
    <source>
        <dbReference type="Proteomes" id="UP001501057"/>
    </source>
</evidence>
<gene>
    <name evidence="2" type="ORF">GCM10009710_04390</name>
</gene>
<dbReference type="InterPro" id="IPR016040">
    <property type="entry name" value="NAD(P)-bd_dom"/>
</dbReference>
<organism evidence="2 3">
    <name type="scientific">Aeromicrobium alkaliterrae</name>
    <dbReference type="NCBI Taxonomy" id="302168"/>
    <lineage>
        <taxon>Bacteria</taxon>
        <taxon>Bacillati</taxon>
        <taxon>Actinomycetota</taxon>
        <taxon>Actinomycetes</taxon>
        <taxon>Propionibacteriales</taxon>
        <taxon>Nocardioidaceae</taxon>
        <taxon>Aeromicrobium</taxon>
    </lineage>
</organism>
<dbReference type="RefSeq" id="WP_344197268.1">
    <property type="nucleotide sequence ID" value="NZ_BAAAME010000002.1"/>
</dbReference>
<dbReference type="EMBL" id="BAAAME010000002">
    <property type="protein sequence ID" value="GAA1726833.1"/>
    <property type="molecule type" value="Genomic_DNA"/>
</dbReference>
<reference evidence="3" key="1">
    <citation type="journal article" date="2019" name="Int. J. Syst. Evol. Microbiol.">
        <title>The Global Catalogue of Microorganisms (GCM) 10K type strain sequencing project: providing services to taxonomists for standard genome sequencing and annotation.</title>
        <authorList>
            <consortium name="The Broad Institute Genomics Platform"/>
            <consortium name="The Broad Institute Genome Sequencing Center for Infectious Disease"/>
            <person name="Wu L."/>
            <person name="Ma J."/>
        </authorList>
    </citation>
    <scope>NUCLEOTIDE SEQUENCE [LARGE SCALE GENOMIC DNA]</scope>
    <source>
        <strain evidence="3">JCM 13518</strain>
    </source>
</reference>
<dbReference type="CDD" id="cd05269">
    <property type="entry name" value="TMR_SDR_a"/>
    <property type="match status" value="1"/>
</dbReference>
<dbReference type="SUPFAM" id="SSF51735">
    <property type="entry name" value="NAD(P)-binding Rossmann-fold domains"/>
    <property type="match status" value="1"/>
</dbReference>